<sequence length="166" mass="18123">MHPAHNGGRRQARAKALLRSFGGERTACVGAAECAQKHRFTAAVVDVNCRRTHACSVSTKYPGTAEKVAIALTDPFCEAVLSDSQSAVRNCARGRISPEALQILRKSAHVATPPTRAPRNLNEVAHRYARGMTRRAESETASSSSDFQVQNMRERLVKYNDITTTS</sequence>
<reference evidence="1" key="2">
    <citation type="submission" date="2021-09" db="EMBL/GenBank/DDBJ databases">
        <authorList>
            <person name="Jia N."/>
            <person name="Wang J."/>
            <person name="Shi W."/>
            <person name="Du L."/>
            <person name="Sun Y."/>
            <person name="Zhan W."/>
            <person name="Jiang J."/>
            <person name="Wang Q."/>
            <person name="Zhang B."/>
            <person name="Ji P."/>
            <person name="Sakyi L.B."/>
            <person name="Cui X."/>
            <person name="Yuan T."/>
            <person name="Jiang B."/>
            <person name="Yang W."/>
            <person name="Lam T.T.-Y."/>
            <person name="Chang Q."/>
            <person name="Ding S."/>
            <person name="Wang X."/>
            <person name="Zhu J."/>
            <person name="Ruan X."/>
            <person name="Zhao L."/>
            <person name="Wei J."/>
            <person name="Que T."/>
            <person name="Du C."/>
            <person name="Cheng J."/>
            <person name="Dai P."/>
            <person name="Han X."/>
            <person name="Huang E."/>
            <person name="Gao Y."/>
            <person name="Liu J."/>
            <person name="Shao H."/>
            <person name="Ye R."/>
            <person name="Li L."/>
            <person name="Wei W."/>
            <person name="Wang X."/>
            <person name="Wang C."/>
            <person name="Huo Q."/>
            <person name="Li W."/>
            <person name="Guo W."/>
            <person name="Chen H."/>
            <person name="Chen S."/>
            <person name="Zhou L."/>
            <person name="Zhou L."/>
            <person name="Ni X."/>
            <person name="Tian J."/>
            <person name="Zhou Y."/>
            <person name="Sheng Y."/>
            <person name="Liu T."/>
            <person name="Pan Y."/>
            <person name="Xia L."/>
            <person name="Li J."/>
            <person name="Zhao F."/>
            <person name="Cao W."/>
        </authorList>
    </citation>
    <scope>NUCLEOTIDE SEQUENCE</scope>
    <source>
        <strain evidence="1">Rsan-2018</strain>
        <tissue evidence="1">Larvae</tissue>
    </source>
</reference>
<accession>A0A9D4T9H6</accession>
<dbReference type="Proteomes" id="UP000821837">
    <property type="component" value="Chromosome 1"/>
</dbReference>
<name>A0A9D4T9H6_RHISA</name>
<evidence type="ECO:0008006" key="3">
    <source>
        <dbReference type="Google" id="ProtNLM"/>
    </source>
</evidence>
<reference evidence="1" key="1">
    <citation type="journal article" date="2020" name="Cell">
        <title>Large-Scale Comparative Analyses of Tick Genomes Elucidate Their Genetic Diversity and Vector Capacities.</title>
        <authorList>
            <consortium name="Tick Genome and Microbiome Consortium (TIGMIC)"/>
            <person name="Jia N."/>
            <person name="Wang J."/>
            <person name="Shi W."/>
            <person name="Du L."/>
            <person name="Sun Y."/>
            <person name="Zhan W."/>
            <person name="Jiang J.F."/>
            <person name="Wang Q."/>
            <person name="Zhang B."/>
            <person name="Ji P."/>
            <person name="Bell-Sakyi L."/>
            <person name="Cui X.M."/>
            <person name="Yuan T.T."/>
            <person name="Jiang B.G."/>
            <person name="Yang W.F."/>
            <person name="Lam T.T."/>
            <person name="Chang Q.C."/>
            <person name="Ding S.J."/>
            <person name="Wang X.J."/>
            <person name="Zhu J.G."/>
            <person name="Ruan X.D."/>
            <person name="Zhao L."/>
            <person name="Wei J.T."/>
            <person name="Ye R.Z."/>
            <person name="Que T.C."/>
            <person name="Du C.H."/>
            <person name="Zhou Y.H."/>
            <person name="Cheng J.X."/>
            <person name="Dai P.F."/>
            <person name="Guo W.B."/>
            <person name="Han X.H."/>
            <person name="Huang E.J."/>
            <person name="Li L.F."/>
            <person name="Wei W."/>
            <person name="Gao Y.C."/>
            <person name="Liu J.Z."/>
            <person name="Shao H.Z."/>
            <person name="Wang X."/>
            <person name="Wang C.C."/>
            <person name="Yang T.C."/>
            <person name="Huo Q.B."/>
            <person name="Li W."/>
            <person name="Chen H.Y."/>
            <person name="Chen S.E."/>
            <person name="Zhou L.G."/>
            <person name="Ni X.B."/>
            <person name="Tian J.H."/>
            <person name="Sheng Y."/>
            <person name="Liu T."/>
            <person name="Pan Y.S."/>
            <person name="Xia L.Y."/>
            <person name="Li J."/>
            <person name="Zhao F."/>
            <person name="Cao W.C."/>
        </authorList>
    </citation>
    <scope>NUCLEOTIDE SEQUENCE</scope>
    <source>
        <strain evidence="1">Rsan-2018</strain>
    </source>
</reference>
<proteinExistence type="predicted"/>
<organism evidence="1 2">
    <name type="scientific">Rhipicephalus sanguineus</name>
    <name type="common">Brown dog tick</name>
    <name type="synonym">Ixodes sanguineus</name>
    <dbReference type="NCBI Taxonomy" id="34632"/>
    <lineage>
        <taxon>Eukaryota</taxon>
        <taxon>Metazoa</taxon>
        <taxon>Ecdysozoa</taxon>
        <taxon>Arthropoda</taxon>
        <taxon>Chelicerata</taxon>
        <taxon>Arachnida</taxon>
        <taxon>Acari</taxon>
        <taxon>Parasitiformes</taxon>
        <taxon>Ixodida</taxon>
        <taxon>Ixodoidea</taxon>
        <taxon>Ixodidae</taxon>
        <taxon>Rhipicephalinae</taxon>
        <taxon>Rhipicephalus</taxon>
        <taxon>Rhipicephalus</taxon>
    </lineage>
</organism>
<dbReference type="EMBL" id="JABSTV010001245">
    <property type="protein sequence ID" value="KAH7983341.1"/>
    <property type="molecule type" value="Genomic_DNA"/>
</dbReference>
<evidence type="ECO:0000313" key="2">
    <source>
        <dbReference type="Proteomes" id="UP000821837"/>
    </source>
</evidence>
<protein>
    <recommendedName>
        <fullName evidence="3">Tick transposon</fullName>
    </recommendedName>
</protein>
<dbReference type="AlphaFoldDB" id="A0A9D4T9H6"/>
<gene>
    <name evidence="1" type="ORF">HPB52_011274</name>
</gene>
<comment type="caution">
    <text evidence="1">The sequence shown here is derived from an EMBL/GenBank/DDBJ whole genome shotgun (WGS) entry which is preliminary data.</text>
</comment>
<evidence type="ECO:0000313" key="1">
    <source>
        <dbReference type="EMBL" id="KAH7983341.1"/>
    </source>
</evidence>
<keyword evidence="2" id="KW-1185">Reference proteome</keyword>